<keyword evidence="6 8" id="KW-0408">Iron</keyword>
<evidence type="ECO:0000313" key="10">
    <source>
        <dbReference type="EMBL" id="KAH6656001.1"/>
    </source>
</evidence>
<comment type="cofactor">
    <cofactor evidence="1 8">
        <name>heme</name>
        <dbReference type="ChEBI" id="CHEBI:30413"/>
    </cofactor>
</comment>
<keyword evidence="4 8" id="KW-0479">Metal-binding</keyword>
<comment type="similarity">
    <text evidence="2">Belongs to the cytochrome P450 family.</text>
</comment>
<evidence type="ECO:0000313" key="11">
    <source>
        <dbReference type="Proteomes" id="UP000758603"/>
    </source>
</evidence>
<dbReference type="GO" id="GO:0020037">
    <property type="term" value="F:heme binding"/>
    <property type="evidence" value="ECO:0007669"/>
    <property type="project" value="InterPro"/>
</dbReference>
<dbReference type="PRINTS" id="PR00385">
    <property type="entry name" value="P450"/>
</dbReference>
<evidence type="ECO:0000256" key="1">
    <source>
        <dbReference type="ARBA" id="ARBA00001971"/>
    </source>
</evidence>
<dbReference type="PANTHER" id="PTHR24305">
    <property type="entry name" value="CYTOCHROME P450"/>
    <property type="match status" value="1"/>
</dbReference>
<comment type="caution">
    <text evidence="10">The sequence shown here is derived from an EMBL/GenBank/DDBJ whole genome shotgun (WGS) entry which is preliminary data.</text>
</comment>
<evidence type="ECO:0000256" key="6">
    <source>
        <dbReference type="ARBA" id="ARBA00023004"/>
    </source>
</evidence>
<keyword evidence="5" id="KW-0560">Oxidoreductase</keyword>
<dbReference type="PRINTS" id="PR00463">
    <property type="entry name" value="EP450I"/>
</dbReference>
<keyword evidence="9" id="KW-0812">Transmembrane</keyword>
<dbReference type="SUPFAM" id="SSF48264">
    <property type="entry name" value="Cytochrome P450"/>
    <property type="match status" value="1"/>
</dbReference>
<dbReference type="RefSeq" id="XP_045960266.1">
    <property type="nucleotide sequence ID" value="XM_046097772.1"/>
</dbReference>
<dbReference type="InterPro" id="IPR002401">
    <property type="entry name" value="Cyt_P450_E_grp-I"/>
</dbReference>
<dbReference type="PANTHER" id="PTHR24305:SF77">
    <property type="entry name" value="CYTOCHROME P450 MONOOXYGENASE"/>
    <property type="match status" value="1"/>
</dbReference>
<keyword evidence="7" id="KW-0503">Monooxygenase</keyword>
<dbReference type="GO" id="GO:0005506">
    <property type="term" value="F:iron ion binding"/>
    <property type="evidence" value="ECO:0007669"/>
    <property type="project" value="InterPro"/>
</dbReference>
<feature type="binding site" description="axial binding residue" evidence="8">
    <location>
        <position position="457"/>
    </location>
    <ligand>
        <name>heme</name>
        <dbReference type="ChEBI" id="CHEBI:30413"/>
    </ligand>
    <ligandPart>
        <name>Fe</name>
        <dbReference type="ChEBI" id="CHEBI:18248"/>
    </ligandPart>
</feature>
<name>A0A9P8ZYF9_9PEZI</name>
<dbReference type="GeneID" id="70126664"/>
<gene>
    <name evidence="10" type="ORF">BKA67DRAFT_515976</name>
</gene>
<sequence>MAASDFLKRIVTDIPYSFKDVVSYFIFATAVTLILSYAKSWYKLRDFKGPWVASFSEFWLFRKAITGEMHLHLADVCAQYGDSLVRVGPNELVTSDPEIGRHMSSTRLKHQKAQWYASLKVDPYVDNIFSELDPDKHDKIRAQISSAFTLKENPHLMTKIDESISLFVDLIERKYISTSTETKPMDFALVSQYFSLDVITSIVFGHPFGYLAEDKDIYGYVGTINQMLPFVSVCSATPTLGRLFNMKWIQTLLGPSTKDKDGPGKLMAMAQQYVGTRFGAEKETKDDMLGSFLSHGMAKRQAESEILTQILAGSDTTSTAVRAIFLFIITNPNVHAKLLAEIDSAIQENQISNPITDEQAKKLQYLQAVIKEGLRIWPPFTGMLMKKVNPGGEMIKGQFVPGGTSIGHCGWGMQRGPEFGHDVNVFRPERWLEADAEQKIQMEKTVDIIFGSGRWACLGKMIVYVELNKIFVELLRRFEFAVVDPDKVWNSRNFTLFLQNKMWLRITKRNK</sequence>
<dbReference type="EMBL" id="JAGPXC010000003">
    <property type="protein sequence ID" value="KAH6656001.1"/>
    <property type="molecule type" value="Genomic_DNA"/>
</dbReference>
<dbReference type="Gene3D" id="1.10.630.10">
    <property type="entry name" value="Cytochrome P450"/>
    <property type="match status" value="1"/>
</dbReference>
<dbReference type="CDD" id="cd11060">
    <property type="entry name" value="CYP57A1-like"/>
    <property type="match status" value="1"/>
</dbReference>
<keyword evidence="9" id="KW-0472">Membrane</keyword>
<evidence type="ECO:0000256" key="4">
    <source>
        <dbReference type="ARBA" id="ARBA00022723"/>
    </source>
</evidence>
<dbReference type="AlphaFoldDB" id="A0A9P8ZYF9"/>
<organism evidence="10 11">
    <name type="scientific">Truncatella angustata</name>
    <dbReference type="NCBI Taxonomy" id="152316"/>
    <lineage>
        <taxon>Eukaryota</taxon>
        <taxon>Fungi</taxon>
        <taxon>Dikarya</taxon>
        <taxon>Ascomycota</taxon>
        <taxon>Pezizomycotina</taxon>
        <taxon>Sordariomycetes</taxon>
        <taxon>Xylariomycetidae</taxon>
        <taxon>Amphisphaeriales</taxon>
        <taxon>Sporocadaceae</taxon>
        <taxon>Truncatella</taxon>
    </lineage>
</organism>
<evidence type="ECO:0000256" key="2">
    <source>
        <dbReference type="ARBA" id="ARBA00010617"/>
    </source>
</evidence>
<dbReference type="OrthoDB" id="1470350at2759"/>
<dbReference type="InterPro" id="IPR001128">
    <property type="entry name" value="Cyt_P450"/>
</dbReference>
<reference evidence="10" key="1">
    <citation type="journal article" date="2021" name="Nat. Commun.">
        <title>Genetic determinants of endophytism in the Arabidopsis root mycobiome.</title>
        <authorList>
            <person name="Mesny F."/>
            <person name="Miyauchi S."/>
            <person name="Thiergart T."/>
            <person name="Pickel B."/>
            <person name="Atanasova L."/>
            <person name="Karlsson M."/>
            <person name="Huettel B."/>
            <person name="Barry K.W."/>
            <person name="Haridas S."/>
            <person name="Chen C."/>
            <person name="Bauer D."/>
            <person name="Andreopoulos W."/>
            <person name="Pangilinan J."/>
            <person name="LaButti K."/>
            <person name="Riley R."/>
            <person name="Lipzen A."/>
            <person name="Clum A."/>
            <person name="Drula E."/>
            <person name="Henrissat B."/>
            <person name="Kohler A."/>
            <person name="Grigoriev I.V."/>
            <person name="Martin F.M."/>
            <person name="Hacquard S."/>
        </authorList>
    </citation>
    <scope>NUCLEOTIDE SEQUENCE</scope>
    <source>
        <strain evidence="10">MPI-SDFR-AT-0073</strain>
    </source>
</reference>
<protein>
    <submittedName>
        <fullName evidence="10">Cytochrome P450</fullName>
    </submittedName>
</protein>
<evidence type="ECO:0000256" key="7">
    <source>
        <dbReference type="ARBA" id="ARBA00023033"/>
    </source>
</evidence>
<keyword evidence="9" id="KW-1133">Transmembrane helix</keyword>
<dbReference type="InterPro" id="IPR050121">
    <property type="entry name" value="Cytochrome_P450_monoxygenase"/>
</dbReference>
<evidence type="ECO:0000256" key="9">
    <source>
        <dbReference type="SAM" id="Phobius"/>
    </source>
</evidence>
<evidence type="ECO:0000256" key="5">
    <source>
        <dbReference type="ARBA" id="ARBA00023002"/>
    </source>
</evidence>
<dbReference type="InterPro" id="IPR036396">
    <property type="entry name" value="Cyt_P450_sf"/>
</dbReference>
<proteinExistence type="inferred from homology"/>
<dbReference type="Proteomes" id="UP000758603">
    <property type="component" value="Unassembled WGS sequence"/>
</dbReference>
<keyword evidence="11" id="KW-1185">Reference proteome</keyword>
<accession>A0A9P8ZYF9</accession>
<evidence type="ECO:0000256" key="3">
    <source>
        <dbReference type="ARBA" id="ARBA00022617"/>
    </source>
</evidence>
<keyword evidence="3 8" id="KW-0349">Heme</keyword>
<feature type="transmembrane region" description="Helical" evidence="9">
    <location>
        <begin position="21"/>
        <end position="38"/>
    </location>
</feature>
<evidence type="ECO:0000256" key="8">
    <source>
        <dbReference type="PIRSR" id="PIRSR602401-1"/>
    </source>
</evidence>
<dbReference type="GO" id="GO:0004497">
    <property type="term" value="F:monooxygenase activity"/>
    <property type="evidence" value="ECO:0007669"/>
    <property type="project" value="UniProtKB-KW"/>
</dbReference>
<dbReference type="GO" id="GO:0016705">
    <property type="term" value="F:oxidoreductase activity, acting on paired donors, with incorporation or reduction of molecular oxygen"/>
    <property type="evidence" value="ECO:0007669"/>
    <property type="project" value="InterPro"/>
</dbReference>
<dbReference type="Pfam" id="PF00067">
    <property type="entry name" value="p450"/>
    <property type="match status" value="1"/>
</dbReference>